<feature type="region of interest" description="Disordered" evidence="4">
    <location>
        <begin position="267"/>
        <end position="348"/>
    </location>
</feature>
<evidence type="ECO:0000256" key="1">
    <source>
        <dbReference type="ARBA" id="ARBA00004162"/>
    </source>
</evidence>
<proteinExistence type="predicted"/>
<organism evidence="6 7">
    <name type="scientific">Marmota marmota marmota</name>
    <name type="common">Alpine marmot</name>
    <dbReference type="NCBI Taxonomy" id="9994"/>
    <lineage>
        <taxon>Eukaryota</taxon>
        <taxon>Metazoa</taxon>
        <taxon>Chordata</taxon>
        <taxon>Craniata</taxon>
        <taxon>Vertebrata</taxon>
        <taxon>Euteleostomi</taxon>
        <taxon>Mammalia</taxon>
        <taxon>Eutheria</taxon>
        <taxon>Euarchontoglires</taxon>
        <taxon>Glires</taxon>
        <taxon>Rodentia</taxon>
        <taxon>Sciuromorpha</taxon>
        <taxon>Sciuridae</taxon>
        <taxon>Xerinae</taxon>
        <taxon>Marmotini</taxon>
        <taxon>Marmota</taxon>
    </lineage>
</organism>
<evidence type="ECO:0000259" key="5">
    <source>
        <dbReference type="SMART" id="SM00409"/>
    </source>
</evidence>
<keyword evidence="2" id="KW-0812">Transmembrane</keyword>
<dbReference type="InterPro" id="IPR013783">
    <property type="entry name" value="Ig-like_fold"/>
</dbReference>
<dbReference type="GO" id="GO:0005886">
    <property type="term" value="C:plasma membrane"/>
    <property type="evidence" value="ECO:0007669"/>
    <property type="project" value="UniProtKB-SubCell"/>
</dbReference>
<dbReference type="SMART" id="SM00409">
    <property type="entry name" value="IG"/>
    <property type="match status" value="1"/>
</dbReference>
<dbReference type="PANTHER" id="PTHR11860:SF49">
    <property type="entry name" value="HIGH AFFINITY IMMUNOGLOBULIN ALPHA AND IMMUNOGLOBULIN MU FC RECEPTOR"/>
    <property type="match status" value="1"/>
</dbReference>
<reference evidence="6" key="1">
    <citation type="submission" date="2025-08" db="UniProtKB">
        <authorList>
            <consortium name="Ensembl"/>
        </authorList>
    </citation>
    <scope>IDENTIFICATION</scope>
</reference>
<evidence type="ECO:0000256" key="4">
    <source>
        <dbReference type="SAM" id="MobiDB-lite"/>
    </source>
</evidence>
<dbReference type="InterPro" id="IPR036179">
    <property type="entry name" value="Ig-like_dom_sf"/>
</dbReference>
<keyword evidence="3" id="KW-0472">Membrane</keyword>
<accession>A0A8C5YQ56</accession>
<dbReference type="GO" id="GO:0004888">
    <property type="term" value="F:transmembrane signaling receptor activity"/>
    <property type="evidence" value="ECO:0007669"/>
    <property type="project" value="TreeGrafter"/>
</dbReference>
<dbReference type="Pfam" id="PF07686">
    <property type="entry name" value="V-set"/>
    <property type="match status" value="1"/>
</dbReference>
<evidence type="ECO:0000256" key="3">
    <source>
        <dbReference type="ARBA" id="ARBA00023136"/>
    </source>
</evidence>
<feature type="region of interest" description="Disordered" evidence="4">
    <location>
        <begin position="367"/>
        <end position="486"/>
    </location>
</feature>
<evidence type="ECO:0000313" key="7">
    <source>
        <dbReference type="Proteomes" id="UP000694407"/>
    </source>
</evidence>
<dbReference type="SUPFAM" id="SSF48726">
    <property type="entry name" value="Immunoglobulin"/>
    <property type="match status" value="1"/>
</dbReference>
<dbReference type="GeneTree" id="ENSGT00950000182977"/>
<dbReference type="CDD" id="cd05716">
    <property type="entry name" value="IgV_pIgR_like"/>
    <property type="match status" value="1"/>
</dbReference>
<name>A0A8C5YQ56_MARMA</name>
<dbReference type="InterPro" id="IPR003599">
    <property type="entry name" value="Ig_sub"/>
</dbReference>
<gene>
    <name evidence="6" type="primary">FCAMR</name>
</gene>
<dbReference type="Gene3D" id="2.60.40.10">
    <property type="entry name" value="Immunoglobulins"/>
    <property type="match status" value="1"/>
</dbReference>
<evidence type="ECO:0000313" key="6">
    <source>
        <dbReference type="Ensembl" id="ENSMMMP00000003434.1"/>
    </source>
</evidence>
<dbReference type="Proteomes" id="UP000694407">
    <property type="component" value="Unplaced"/>
</dbReference>
<feature type="compositionally biased region" description="Polar residues" evidence="4">
    <location>
        <begin position="267"/>
        <end position="277"/>
    </location>
</feature>
<feature type="compositionally biased region" description="Polar residues" evidence="4">
    <location>
        <begin position="426"/>
        <end position="437"/>
    </location>
</feature>
<dbReference type="PANTHER" id="PTHR11860">
    <property type="entry name" value="POLYMERIC-IMMUNOGLOBULIN RECEPTOR"/>
    <property type="match status" value="1"/>
</dbReference>
<dbReference type="AlphaFoldDB" id="A0A8C5YQ56"/>
<dbReference type="InterPro" id="IPR050671">
    <property type="entry name" value="CD300_family_receptors"/>
</dbReference>
<reference evidence="6" key="2">
    <citation type="submission" date="2025-09" db="UniProtKB">
        <authorList>
            <consortium name="Ensembl"/>
        </authorList>
    </citation>
    <scope>IDENTIFICATION</scope>
</reference>
<keyword evidence="7" id="KW-1185">Reference proteome</keyword>
<dbReference type="InterPro" id="IPR013106">
    <property type="entry name" value="Ig_V-set"/>
</dbReference>
<dbReference type="Ensembl" id="ENSMMMT00000003891.1">
    <property type="protein sequence ID" value="ENSMMMP00000003434.1"/>
    <property type="gene ID" value="ENSMMMG00000003129.1"/>
</dbReference>
<feature type="compositionally biased region" description="Basic and acidic residues" evidence="4">
    <location>
        <begin position="372"/>
        <end position="399"/>
    </location>
</feature>
<feature type="domain" description="Immunoglobulin" evidence="5">
    <location>
        <begin position="141"/>
        <end position="245"/>
    </location>
</feature>
<feature type="compositionally biased region" description="Polar residues" evidence="4">
    <location>
        <begin position="294"/>
        <end position="303"/>
    </location>
</feature>
<sequence>MCVLRSVRTESIRAVLVLLLDIPTPAPSLSQQRSQRQKVLIPWAAHPASHLPPLRPLSIYSVFLQVIHQGAGWKMPLLLVLCLLQGSSLAPSHRGPHLRWLQDNFLPSGTHLCIMETFLSSSPLCWQEESSLAAANTLKGPKLVAGKPGGAVTIQCHYTPSSANRHQRKYWCRLQLPTRICHTIVSSNHYTHRDYQGRVTLADFPQSSFFVVRLSQLSLHDVGQYRCGIGDGNNRLFLNMNLTVSAGPSETIPTATSAAGELVTTSFETGSPASNRWTPGATHTLGQGTEWDRVTSTSGTSKITAPAKGRQTPATAWEEALETGSGAEGSIKATVPAPESPASKPRSVFKTTESVQEWGTYSLVTNTPRASESGKERTTEADRAGQETDRVRTEPDAARRTTGTMRPSAPVSEQLAQETLREATPVSRQQALGSTEGATPPTGMWTLDTTSTEAASVEGSTYGDLHSTVGYRGPQATPSQTPAIPTQAPVTEVESSFQILTPVCTVLAPFLIVALVLLQRKLQGNGPSQEAEKTPRVTLIQMTHFLESTLSPAHLPHEERKTLQGDSPTQADPTAPERDPGLSGMEK</sequence>
<protein>
    <submittedName>
        <fullName evidence="6">Fc alpha and mu receptor</fullName>
    </submittedName>
</protein>
<feature type="region of interest" description="Disordered" evidence="4">
    <location>
        <begin position="549"/>
        <end position="587"/>
    </location>
</feature>
<feature type="compositionally biased region" description="Basic and acidic residues" evidence="4">
    <location>
        <begin position="575"/>
        <end position="587"/>
    </location>
</feature>
<comment type="subcellular location">
    <subcellularLocation>
        <location evidence="1">Cell membrane</location>
        <topology evidence="1">Single-pass membrane protein</topology>
    </subcellularLocation>
</comment>
<evidence type="ECO:0000256" key="2">
    <source>
        <dbReference type="ARBA" id="ARBA00022692"/>
    </source>
</evidence>